<dbReference type="InterPro" id="IPR001110">
    <property type="entry name" value="UPF0012_CS"/>
</dbReference>
<evidence type="ECO:0000259" key="3">
    <source>
        <dbReference type="PROSITE" id="PS51186"/>
    </source>
</evidence>
<dbReference type="GO" id="GO:0016747">
    <property type="term" value="F:acyltransferase activity, transferring groups other than amino-acyl groups"/>
    <property type="evidence" value="ECO:0007669"/>
    <property type="project" value="InterPro"/>
</dbReference>
<evidence type="ECO:0000313" key="4">
    <source>
        <dbReference type="EMBL" id="ACS74772.1"/>
    </source>
</evidence>
<dbReference type="SUPFAM" id="SSF55729">
    <property type="entry name" value="Acyl-CoA N-acyltransferases (Nat)"/>
    <property type="match status" value="1"/>
</dbReference>
<dbReference type="InterPro" id="IPR036526">
    <property type="entry name" value="C-N_Hydrolase_sf"/>
</dbReference>
<dbReference type="InterPro" id="IPR003010">
    <property type="entry name" value="C-N_Hydrolase"/>
</dbReference>
<feature type="domain" description="CN hydrolase" evidence="2">
    <location>
        <begin position="229"/>
        <end position="484"/>
    </location>
</feature>
<dbReference type="Pfam" id="PF00795">
    <property type="entry name" value="CN_hydrolase"/>
    <property type="match status" value="1"/>
</dbReference>
<dbReference type="CDD" id="cd07574">
    <property type="entry name" value="nitrilase_Rim1_like"/>
    <property type="match status" value="1"/>
</dbReference>
<evidence type="ECO:0000259" key="2">
    <source>
        <dbReference type="PROSITE" id="PS50263"/>
    </source>
</evidence>
<proteinExistence type="inferred from homology"/>
<dbReference type="Pfam" id="PF00583">
    <property type="entry name" value="Acetyltransf_1"/>
    <property type="match status" value="1"/>
</dbReference>
<feature type="domain" description="N-acetyltransferase" evidence="3">
    <location>
        <begin position="14"/>
        <end position="212"/>
    </location>
</feature>
<dbReference type="InterPro" id="IPR000182">
    <property type="entry name" value="GNAT_dom"/>
</dbReference>
<comment type="similarity">
    <text evidence="1">Belongs to the carbon-nitrogen hydrolase superfamily. NIT1/NIT2 family.</text>
</comment>
<dbReference type="EMBL" id="GQ250860">
    <property type="protein sequence ID" value="ACS74772.1"/>
    <property type="molecule type" value="Genomic_DNA"/>
</dbReference>
<organism evidence="4">
    <name type="scientific">Bacillus subtilis</name>
    <dbReference type="NCBI Taxonomy" id="1423"/>
    <lineage>
        <taxon>Bacteria</taxon>
        <taxon>Bacillati</taxon>
        <taxon>Bacillota</taxon>
        <taxon>Bacilli</taxon>
        <taxon>Bacillales</taxon>
        <taxon>Bacillaceae</taxon>
        <taxon>Bacillus</taxon>
    </lineage>
</organism>
<dbReference type="CDD" id="cd04301">
    <property type="entry name" value="NAT_SF"/>
    <property type="match status" value="1"/>
</dbReference>
<dbReference type="InterPro" id="IPR016181">
    <property type="entry name" value="Acyl_CoA_acyltransferase"/>
</dbReference>
<reference evidence="4" key="1">
    <citation type="submission" date="2009-05" db="EMBL/GenBank/DDBJ databases">
        <title>Enrichment culture combined data mining to discover functional nitrilase genes from soil bacteria.</title>
        <authorList>
            <person name="Ouyang L."/>
            <person name="Zhou P."/>
            <person name="Xu J."/>
        </authorList>
    </citation>
    <scope>NUCLEOTIDE SEQUENCE</scope>
    <source>
        <strain evidence="4">119</strain>
    </source>
</reference>
<gene>
    <name evidence="4" type="primary">yhcX</name>
</gene>
<accession>C6KLC7</accession>
<dbReference type="PROSITE" id="PS50263">
    <property type="entry name" value="CN_HYDROLASE"/>
    <property type="match status" value="1"/>
</dbReference>
<dbReference type="PROSITE" id="PS01227">
    <property type="entry name" value="UPF0012"/>
    <property type="match status" value="1"/>
</dbReference>
<dbReference type="Gene3D" id="3.40.630.30">
    <property type="match status" value="1"/>
</dbReference>
<dbReference type="PANTHER" id="PTHR23088:SF50">
    <property type="entry name" value="HYDROLASE YHCX"/>
    <property type="match status" value="1"/>
</dbReference>
<dbReference type="AlphaFoldDB" id="C6KLC7"/>
<evidence type="ECO:0000256" key="1">
    <source>
        <dbReference type="ARBA" id="ARBA00010613"/>
    </source>
</evidence>
<name>C6KLC7_BACIU</name>
<dbReference type="SUPFAM" id="SSF56317">
    <property type="entry name" value="Carbon-nitrogen hydrolase"/>
    <property type="match status" value="1"/>
</dbReference>
<dbReference type="PROSITE" id="PS51186">
    <property type="entry name" value="GNAT"/>
    <property type="match status" value="1"/>
</dbReference>
<sequence length="513" mass="60144">MSEKLDLTRFEKKMVIRNIEEKDIDKIIDLQKDCFPGMEPWKREHLISHLEHFPDGQFCAEFEGEIIGSCSSLLINFDEYDDRHTWQDITDDGYITNHNPDGLNMYGIEVMVHPKYRRMKIGHRLYEARKDLARRLNLKSIIIGGRIPNYHKYAEEMTAREYVEQVTRHQIYDPVLSFQLMNGFTLMRINPNYLPDDTASIKYATLMEWNNVDYLPQQTKRYYKSAFPVRICVIQYEMKKIYSFEEFANQVEYYVDVASDARSDSAVFPEIFTTQLMSFLEERSPSLAVQRITEYTEDYISLFTDLAVKYNVNIIGGSHFVEEEGKIYNIAYLFRRDGTIEKQYKLHITPNERKWWGISAGDQVRVFDTDCGKIAIQICYDIEFPELARIAADKGAKIIFTPFCTEDRQGYLRVRYCSQARAVENQIYTVISGTVGNLPQTENMDIQYAQSGIFAPSDFEFARDGIVGETNPNIEMVVIGDVDLEILRRQRQNGTVRQLKDRRRDIYHIQYKK</sequence>
<dbReference type="PANTHER" id="PTHR23088">
    <property type="entry name" value="NITRILASE-RELATED"/>
    <property type="match status" value="1"/>
</dbReference>
<protein>
    <submittedName>
        <fullName evidence="4">YhcX</fullName>
    </submittedName>
</protein>
<dbReference type="Gene3D" id="3.60.110.10">
    <property type="entry name" value="Carbon-nitrogen hydrolase"/>
    <property type="match status" value="1"/>
</dbReference>